<dbReference type="Gene3D" id="3.90.190.20">
    <property type="entry name" value="Mur ligase, C-terminal domain"/>
    <property type="match status" value="1"/>
</dbReference>
<dbReference type="Proteomes" id="UP000308917">
    <property type="component" value="Unassembled WGS sequence"/>
</dbReference>
<evidence type="ECO:0000313" key="4">
    <source>
        <dbReference type="EMBL" id="THT99972.1"/>
    </source>
</evidence>
<dbReference type="PANTHER" id="PTHR43024">
    <property type="entry name" value="UDP-N-ACETYLMURAMOYL-TRIPEPTIDE--D-ALANYL-D-ALANINE LIGASE"/>
    <property type="match status" value="1"/>
</dbReference>
<dbReference type="EMBL" id="STFG01000012">
    <property type="protein sequence ID" value="THT99972.1"/>
    <property type="molecule type" value="Genomic_DNA"/>
</dbReference>
<dbReference type="GO" id="GO:0005524">
    <property type="term" value="F:ATP binding"/>
    <property type="evidence" value="ECO:0007669"/>
    <property type="project" value="UniProtKB-KW"/>
</dbReference>
<keyword evidence="5" id="KW-1185">Reference proteome</keyword>
<organism evidence="4 5">
    <name type="scientific">Lampropedia puyangensis</name>
    <dbReference type="NCBI Taxonomy" id="1330072"/>
    <lineage>
        <taxon>Bacteria</taxon>
        <taxon>Pseudomonadati</taxon>
        <taxon>Pseudomonadota</taxon>
        <taxon>Betaproteobacteria</taxon>
        <taxon>Burkholderiales</taxon>
        <taxon>Comamonadaceae</taxon>
        <taxon>Lampropedia</taxon>
    </lineage>
</organism>
<sequence>MRIPVSSPPPQGPLSSPLAHAFNWAQEEPVAPVRLDPLLQMARQHLAVWVRTLPEPWSGCILFFSVASEKESATVFHVKASTFESAWREGSIRIRQWAWARRLETVLLRIDWVDSVAHHPAANPMDWPSLLQQNTHSLALADACLEDIWLLPQAMFAEEDTTPAWMQPTLADPAMAQTVLLLQLRGVYLDGRAPTAITLPRNQPTRSFTRPLAPPAECAWQGWRTAARLTLDNLITTQTPNGTWQDAHGLLDHLGILHTLLQTLEHIRSARMPALATEVLVHAIALATEYAMEHASGQTHVSAQSLLVLNSIAQAHVLGVRHTALLYNLLDQLAWQLLQDAAPKHLEALHTHAPADIATMWKSLALKVYWTYRNTNSGSELPFPTEPHAHEADWLPLLLISSGSSPHRGFDWLSIAVIEANRCGILANTAPHASAQQCAAIEQQWQALEQRIIWPELAIYLGSPRRAQTPFFSAAHNLQNLQAATYSPSQQANVLSRLSACHTLLGWLEPASIQETTPTVSAETSKSALTSSSHLAPMAWSSQSLATLTKGQWIVPVGHKVPAFIAGLTVTRLQHTPNAAVLLRRSGEITGVLPASVAALHPQALISADSTTPLSAQVPVLHMPELTLAINRWATSARQRIHVPVIAATGCVGKSSTLRMLMQCLGNACTVQQEALLQSETALQMINWSDSAPCVLAELGPSQALSDLSILRPDILVVTNFPEDSAQPPAPSKEKNLHHLVQLMQHLRAGSTLVLNYALVPLNALHSAAQQRGIELIGFGPHPQAQVRELFYAPLGRLHLQLPPKPAQQHATPSEKKHIQLRADGHHMALNAQAALAVLHAIRHPIDSAIAPLTTWKPPPGSGQPENLPVNRCLLDHSNTSELLAVQAAMQQLQTHAPHAHQRLIVLGGIKAPHTSIEDAQLQLEPLIRSTAAKHVFLYGNAMLGLTQSLQDQPHVHWFEDLNQLIHALLRAFDVRHTVLLAGRTTTNLSIVASAIRENVF</sequence>
<evidence type="ECO:0000313" key="5">
    <source>
        <dbReference type="Proteomes" id="UP000308917"/>
    </source>
</evidence>
<keyword evidence="3" id="KW-0067">ATP-binding</keyword>
<protein>
    <submittedName>
        <fullName evidence="4">Uncharacterized protein</fullName>
    </submittedName>
</protein>
<dbReference type="PANTHER" id="PTHR43024:SF1">
    <property type="entry name" value="UDP-N-ACETYLMURAMOYL-TRIPEPTIDE--D-ALANYL-D-ALANINE LIGASE"/>
    <property type="match status" value="1"/>
</dbReference>
<dbReference type="SUPFAM" id="SSF53623">
    <property type="entry name" value="MurD-like peptide ligases, catalytic domain"/>
    <property type="match status" value="1"/>
</dbReference>
<gene>
    <name evidence="4" type="ORF">E9531_11650</name>
</gene>
<evidence type="ECO:0000256" key="3">
    <source>
        <dbReference type="ARBA" id="ARBA00022840"/>
    </source>
</evidence>
<evidence type="ECO:0000256" key="1">
    <source>
        <dbReference type="ARBA" id="ARBA00022598"/>
    </source>
</evidence>
<name>A0A4S8EYJ4_9BURK</name>
<dbReference type="InterPro" id="IPR051046">
    <property type="entry name" value="MurCDEF_CellWall_CoF430Synth"/>
</dbReference>
<proteinExistence type="predicted"/>
<dbReference type="InterPro" id="IPR036565">
    <property type="entry name" value="Mur-like_cat_sf"/>
</dbReference>
<comment type="caution">
    <text evidence="4">The sequence shown here is derived from an EMBL/GenBank/DDBJ whole genome shotgun (WGS) entry which is preliminary data.</text>
</comment>
<reference evidence="4 5" key="1">
    <citation type="journal article" date="2015" name="Antonie Van Leeuwenhoek">
        <title>Lampropedia puyangensis sp. nov., isolated from symptomatic bark of Populus ? euramericana canker and emended description of Lampropedia hyalina (Ehrenberg 1832) Lee et al. 2004.</title>
        <authorList>
            <person name="Li Y."/>
            <person name="Wang T."/>
            <person name="Piao C.G."/>
            <person name="Wang L.F."/>
            <person name="Tian G.Z."/>
            <person name="Zhu T.H."/>
            <person name="Guo M.W."/>
        </authorList>
    </citation>
    <scope>NUCLEOTIDE SEQUENCE [LARGE SCALE GENOMIC DNA]</scope>
    <source>
        <strain evidence="4 5">2-bin</strain>
    </source>
</reference>
<dbReference type="GO" id="GO:0016881">
    <property type="term" value="F:acid-amino acid ligase activity"/>
    <property type="evidence" value="ECO:0007669"/>
    <property type="project" value="InterPro"/>
</dbReference>
<dbReference type="Gene3D" id="3.40.1190.10">
    <property type="entry name" value="Mur-like, catalytic domain"/>
    <property type="match status" value="1"/>
</dbReference>
<dbReference type="InterPro" id="IPR036615">
    <property type="entry name" value="Mur_ligase_C_dom_sf"/>
</dbReference>
<accession>A0A4S8EYJ4</accession>
<dbReference type="AlphaFoldDB" id="A0A4S8EYJ4"/>
<evidence type="ECO:0000256" key="2">
    <source>
        <dbReference type="ARBA" id="ARBA00022741"/>
    </source>
</evidence>
<keyword evidence="2" id="KW-0547">Nucleotide-binding</keyword>
<keyword evidence="1" id="KW-0436">Ligase</keyword>